<dbReference type="InterPro" id="IPR001647">
    <property type="entry name" value="HTH_TetR"/>
</dbReference>
<evidence type="ECO:0000256" key="1">
    <source>
        <dbReference type="ARBA" id="ARBA00023015"/>
    </source>
</evidence>
<gene>
    <name evidence="6" type="ORF">H9L10_01120</name>
</gene>
<dbReference type="KEGG" id="pei:H9L10_01120"/>
<dbReference type="GO" id="GO:0003700">
    <property type="term" value="F:DNA-binding transcription factor activity"/>
    <property type="evidence" value="ECO:0007669"/>
    <property type="project" value="TreeGrafter"/>
</dbReference>
<dbReference type="InterPro" id="IPR050109">
    <property type="entry name" value="HTH-type_TetR-like_transc_reg"/>
</dbReference>
<dbReference type="AlphaFoldDB" id="A0A7G9R2B1"/>
<keyword evidence="3" id="KW-0804">Transcription</keyword>
<dbReference type="InterPro" id="IPR009057">
    <property type="entry name" value="Homeodomain-like_sf"/>
</dbReference>
<reference evidence="6 7" key="1">
    <citation type="submission" date="2020-08" db="EMBL/GenBank/DDBJ databases">
        <title>Genome sequence of Phycicoccus endophyticus JCM 31784T.</title>
        <authorList>
            <person name="Hyun D.-W."/>
            <person name="Bae J.-W."/>
        </authorList>
    </citation>
    <scope>NUCLEOTIDE SEQUENCE [LARGE SCALE GENOMIC DNA]</scope>
    <source>
        <strain evidence="6 7">JCM 31784</strain>
    </source>
</reference>
<feature type="DNA-binding region" description="H-T-H motif" evidence="4">
    <location>
        <begin position="29"/>
        <end position="48"/>
    </location>
</feature>
<keyword evidence="1" id="KW-0805">Transcription regulation</keyword>
<dbReference type="RefSeq" id="WP_166101540.1">
    <property type="nucleotide sequence ID" value="NZ_BMMY01000004.1"/>
</dbReference>
<dbReference type="PRINTS" id="PR00455">
    <property type="entry name" value="HTHTETR"/>
</dbReference>
<dbReference type="Proteomes" id="UP000515976">
    <property type="component" value="Chromosome"/>
</dbReference>
<evidence type="ECO:0000256" key="2">
    <source>
        <dbReference type="ARBA" id="ARBA00023125"/>
    </source>
</evidence>
<protein>
    <submittedName>
        <fullName evidence="6">TetR/AcrR family transcriptional regulator</fullName>
    </submittedName>
</protein>
<sequence length="189" mass="20369">MGRWEPAAAERLQHAALELFARQGYERTTAAEIAQSVGLSERTFFRHFADKREVLFRGQDEFEAAFLEGLAAVPADAPAMAAVAAAVRAGAAWFVDERRDHSRLRQVVIDANPPLLERERHKMAGLATSLASALRERGVTEPAATLAAESGATVFGIAFGLWIGEGEQRSLREIADSVLAELAAVTGTP</sequence>
<dbReference type="PROSITE" id="PS01081">
    <property type="entry name" value="HTH_TETR_1"/>
    <property type="match status" value="1"/>
</dbReference>
<feature type="domain" description="HTH tetR-type" evidence="5">
    <location>
        <begin position="6"/>
        <end position="66"/>
    </location>
</feature>
<dbReference type="SUPFAM" id="SSF46689">
    <property type="entry name" value="Homeodomain-like"/>
    <property type="match status" value="1"/>
</dbReference>
<dbReference type="PANTHER" id="PTHR30055:SF238">
    <property type="entry name" value="MYCOFACTOCIN BIOSYNTHESIS TRANSCRIPTIONAL REGULATOR MFTR-RELATED"/>
    <property type="match status" value="1"/>
</dbReference>
<dbReference type="PROSITE" id="PS50977">
    <property type="entry name" value="HTH_TETR_2"/>
    <property type="match status" value="1"/>
</dbReference>
<dbReference type="PANTHER" id="PTHR30055">
    <property type="entry name" value="HTH-TYPE TRANSCRIPTIONAL REGULATOR RUTR"/>
    <property type="match status" value="1"/>
</dbReference>
<keyword evidence="2 4" id="KW-0238">DNA-binding</keyword>
<evidence type="ECO:0000313" key="7">
    <source>
        <dbReference type="Proteomes" id="UP000515976"/>
    </source>
</evidence>
<dbReference type="GO" id="GO:0000976">
    <property type="term" value="F:transcription cis-regulatory region binding"/>
    <property type="evidence" value="ECO:0007669"/>
    <property type="project" value="TreeGrafter"/>
</dbReference>
<evidence type="ECO:0000259" key="5">
    <source>
        <dbReference type="PROSITE" id="PS50977"/>
    </source>
</evidence>
<dbReference type="EMBL" id="CP060712">
    <property type="protein sequence ID" value="QNN49736.1"/>
    <property type="molecule type" value="Genomic_DNA"/>
</dbReference>
<dbReference type="Gene3D" id="1.10.357.10">
    <property type="entry name" value="Tetracycline Repressor, domain 2"/>
    <property type="match status" value="1"/>
</dbReference>
<dbReference type="Pfam" id="PF00440">
    <property type="entry name" value="TetR_N"/>
    <property type="match status" value="1"/>
</dbReference>
<dbReference type="InterPro" id="IPR023772">
    <property type="entry name" value="DNA-bd_HTH_TetR-type_CS"/>
</dbReference>
<name>A0A7G9R2B1_9MICO</name>
<organism evidence="6 7">
    <name type="scientific">Phycicoccus endophyticus</name>
    <dbReference type="NCBI Taxonomy" id="1690220"/>
    <lineage>
        <taxon>Bacteria</taxon>
        <taxon>Bacillati</taxon>
        <taxon>Actinomycetota</taxon>
        <taxon>Actinomycetes</taxon>
        <taxon>Micrococcales</taxon>
        <taxon>Intrasporangiaceae</taxon>
        <taxon>Phycicoccus</taxon>
    </lineage>
</organism>
<proteinExistence type="predicted"/>
<evidence type="ECO:0000256" key="4">
    <source>
        <dbReference type="PROSITE-ProRule" id="PRU00335"/>
    </source>
</evidence>
<evidence type="ECO:0000313" key="6">
    <source>
        <dbReference type="EMBL" id="QNN49736.1"/>
    </source>
</evidence>
<accession>A0A7G9R2B1</accession>
<evidence type="ECO:0000256" key="3">
    <source>
        <dbReference type="ARBA" id="ARBA00023163"/>
    </source>
</evidence>
<keyword evidence="7" id="KW-1185">Reference proteome</keyword>